<proteinExistence type="predicted"/>
<reference evidence="1" key="1">
    <citation type="journal article" date="2020" name="mSystems">
        <title>Genome- and Community-Level Interaction Insights into Carbon Utilization and Element Cycling Functions of Hydrothermarchaeota in Hydrothermal Sediment.</title>
        <authorList>
            <person name="Zhou Z."/>
            <person name="Liu Y."/>
            <person name="Xu W."/>
            <person name="Pan J."/>
            <person name="Luo Z.H."/>
            <person name="Li M."/>
        </authorList>
    </citation>
    <scope>NUCLEOTIDE SEQUENCE [LARGE SCALE GENOMIC DNA]</scope>
    <source>
        <strain evidence="1">HyVt-233</strain>
    </source>
</reference>
<comment type="caution">
    <text evidence="1">The sequence shown here is derived from an EMBL/GenBank/DDBJ whole genome shotgun (WGS) entry which is preliminary data.</text>
</comment>
<evidence type="ECO:0000313" key="1">
    <source>
        <dbReference type="EMBL" id="HDD44914.1"/>
    </source>
</evidence>
<protein>
    <submittedName>
        <fullName evidence="1">Uncharacterized protein</fullName>
    </submittedName>
</protein>
<name>A0A7C0U3K0_DESA2</name>
<dbReference type="Proteomes" id="UP000886289">
    <property type="component" value="Unassembled WGS sequence"/>
</dbReference>
<sequence length="109" mass="12721">MIDFNDAYIIVDKERNILVMRKLGPLPEEFKNDKSLSFIEKQELRPVEMVLLEEKLNLTEEGKKRLTLLKKAVIEEDAGSKLDKPGRYYLKPERIEALKAIIKEFSIKS</sequence>
<accession>A0A7C0U3K0</accession>
<dbReference type="AlphaFoldDB" id="A0A7C0U3K0"/>
<organism evidence="1">
    <name type="scientific">Desulfofervidus auxilii</name>
    <dbReference type="NCBI Taxonomy" id="1621989"/>
    <lineage>
        <taxon>Bacteria</taxon>
        <taxon>Pseudomonadati</taxon>
        <taxon>Thermodesulfobacteriota</taxon>
        <taxon>Candidatus Desulfofervidia</taxon>
        <taxon>Candidatus Desulfofervidales</taxon>
        <taxon>Candidatus Desulfofervidaceae</taxon>
        <taxon>Candidatus Desulfofervidus</taxon>
    </lineage>
</organism>
<dbReference type="EMBL" id="DRBS01000320">
    <property type="protein sequence ID" value="HDD44914.1"/>
    <property type="molecule type" value="Genomic_DNA"/>
</dbReference>
<gene>
    <name evidence="1" type="ORF">ENG63_08665</name>
</gene>